<dbReference type="Proteomes" id="UP000198440">
    <property type="component" value="Unassembled WGS sequence"/>
</dbReference>
<evidence type="ECO:0000259" key="3">
    <source>
        <dbReference type="PROSITE" id="PS51702"/>
    </source>
</evidence>
<dbReference type="InterPro" id="IPR015126">
    <property type="entry name" value="Mu_I-gamma"/>
</dbReference>
<evidence type="ECO:0000256" key="1">
    <source>
        <dbReference type="SAM" id="MobiDB-lite"/>
    </source>
</evidence>
<dbReference type="GO" id="GO:0004803">
    <property type="term" value="F:transposase activity"/>
    <property type="evidence" value="ECO:0007669"/>
    <property type="project" value="InterPro"/>
</dbReference>
<dbReference type="GO" id="GO:0015074">
    <property type="term" value="P:DNA integration"/>
    <property type="evidence" value="ECO:0007669"/>
    <property type="project" value="InterPro"/>
</dbReference>
<reference evidence="4 5" key="1">
    <citation type="submission" date="2017-06" db="EMBL/GenBank/DDBJ databases">
        <authorList>
            <person name="Kim H.J."/>
            <person name="Triplett B.A."/>
        </authorList>
    </citation>
    <scope>NUCLEOTIDE SEQUENCE [LARGE SCALE GENOMIC DNA]</scope>
    <source>
        <strain evidence="4 5">DSM 11445</strain>
    </source>
</reference>
<dbReference type="Pfam" id="PF09299">
    <property type="entry name" value="Mu-transpos_C"/>
    <property type="match status" value="1"/>
</dbReference>
<dbReference type="InterPro" id="IPR009061">
    <property type="entry name" value="DNA-bd_dom_put_sf"/>
</dbReference>
<dbReference type="InterPro" id="IPR003314">
    <property type="entry name" value="Mu-type_HTH"/>
</dbReference>
<dbReference type="InterPro" id="IPR004189">
    <property type="entry name" value="Phage_Mu_transposase"/>
</dbReference>
<feature type="region of interest" description="Disordered" evidence="1">
    <location>
        <begin position="33"/>
        <end position="53"/>
    </location>
</feature>
<dbReference type="InterPro" id="IPR036388">
    <property type="entry name" value="WH-like_DNA-bd_sf"/>
</dbReference>
<dbReference type="AlphaFoldDB" id="A0A239ELX3"/>
<dbReference type="Gene3D" id="3.30.420.10">
    <property type="entry name" value="Ribonuclease H-like superfamily/Ribonuclease H"/>
    <property type="match status" value="1"/>
</dbReference>
<accession>A0A239ELX3</accession>
<organism evidence="4 5">
    <name type="scientific">Antarctobacter heliothermus</name>
    <dbReference type="NCBI Taxonomy" id="74033"/>
    <lineage>
        <taxon>Bacteria</taxon>
        <taxon>Pseudomonadati</taxon>
        <taxon>Pseudomonadota</taxon>
        <taxon>Alphaproteobacteria</taxon>
        <taxon>Rhodobacterales</taxon>
        <taxon>Roseobacteraceae</taxon>
        <taxon>Antarctobacter</taxon>
    </lineage>
</organism>
<dbReference type="Pfam" id="PF09039">
    <property type="entry name" value="HTH_Tnp_Mu_2"/>
    <property type="match status" value="1"/>
</dbReference>
<name>A0A239ELX3_9RHOB</name>
<dbReference type="GO" id="GO:0003677">
    <property type="term" value="F:DNA binding"/>
    <property type="evidence" value="ECO:0007669"/>
    <property type="project" value="UniProtKB-KW"/>
</dbReference>
<dbReference type="EMBL" id="FZON01000015">
    <property type="protein sequence ID" value="SNS44884.1"/>
    <property type="molecule type" value="Genomic_DNA"/>
</dbReference>
<sequence length="714" mass="80941">MSERRPDREWWTAAELAEAALPDLPATCRGVDKTAKRQGWRQAPGAARRRKSRGGGWEYHWTLLPSRAQQALLAQAAPPPVTPAPVDREALWARFDRLAEHTKRKAYRALEAVQTVEALERGGMTRDLACHQVARQFDCSARTVWNWLGRVEGVRSDDRLPHLAPRHGTAVRGETSADCSPEFWEVLKADYLRLEQPSFSACYRRAVRIAKSEGWTTLPERTMRRRLEAEVPETTILLCRQGVEALKRLYPSQIRDRTALHAMEAVNADYHRFDVFVRWPRYEGDNECEIIRPQLVAFQDIYSGRIVSWRVDRTPNKVGVSLALGDMIERFGIPEHILLDNGREFANKFLTGQVPTRYRFKVKDDDIPGILKTLGCEVHWAMPYSGQSKPIERAFRDFCDDISKDPRLAGAYTGNRPDAKPENYGNRAISLEDFLAVLAEGIEEHNARPGRRGQTTQGRSLLETFEDSYATAPIRKATEEQRRLWLMGAEGLHANSRNGEIKLMENKYWAPWMHQIAGRRVVARFDPADLHAGLHLYGLDSAYIGHAECIEKGGFFSLEDARNHAAAKRHFVKKERAAADALQRMRAAEVGGYLDAARPTGETPAAEAQVVRPTFNSKPKAAAVYTPRERSPEEDAAHQAVVADFEAKRRQAEATRPRAETERSRFRAAIELEARLGRGEEIGEEQAAWLRSYQSTAEYIAQRDVLRKHPDMLG</sequence>
<dbReference type="SUPFAM" id="SSF46955">
    <property type="entry name" value="Putative DNA-binding domain"/>
    <property type="match status" value="1"/>
</dbReference>
<evidence type="ECO:0000313" key="5">
    <source>
        <dbReference type="Proteomes" id="UP000198440"/>
    </source>
</evidence>
<dbReference type="SUPFAM" id="SSF53098">
    <property type="entry name" value="Ribonuclease H-like"/>
    <property type="match status" value="1"/>
</dbReference>
<dbReference type="SUPFAM" id="SSF50610">
    <property type="entry name" value="mu transposase, C-terminal domain"/>
    <property type="match status" value="1"/>
</dbReference>
<dbReference type="Gene3D" id="1.10.10.10">
    <property type="entry name" value="Winged helix-like DNA-binding domain superfamily/Winged helix DNA-binding domain"/>
    <property type="match status" value="1"/>
</dbReference>
<proteinExistence type="predicted"/>
<dbReference type="InterPro" id="IPR015378">
    <property type="entry name" value="Transposase-like_Mu_C"/>
</dbReference>
<dbReference type="Gene3D" id="2.30.30.130">
    <property type="entry name" value="Transposase, Mu, C-terminal"/>
    <property type="match status" value="1"/>
</dbReference>
<dbReference type="InterPro" id="IPR001584">
    <property type="entry name" value="Integrase_cat-core"/>
</dbReference>
<dbReference type="SUPFAM" id="SSF46689">
    <property type="entry name" value="Homeodomain-like"/>
    <property type="match status" value="2"/>
</dbReference>
<dbReference type="Pfam" id="PF02316">
    <property type="entry name" value="HTH_Tnp_Mu_1"/>
    <property type="match status" value="1"/>
</dbReference>
<feature type="domain" description="Integrase catalytic" evidence="2">
    <location>
        <begin position="247"/>
        <end position="469"/>
    </location>
</feature>
<dbReference type="PROSITE" id="PS51702">
    <property type="entry name" value="HTH_MU"/>
    <property type="match status" value="1"/>
</dbReference>
<evidence type="ECO:0000259" key="2">
    <source>
        <dbReference type="PROSITE" id="PS50994"/>
    </source>
</evidence>
<dbReference type="InterPro" id="IPR036397">
    <property type="entry name" value="RNaseH_sf"/>
</dbReference>
<gene>
    <name evidence="4" type="ORF">SAMN04488078_101569</name>
</gene>
<dbReference type="RefSeq" id="WP_089277739.1">
    <property type="nucleotide sequence ID" value="NZ_FZON01000015.1"/>
</dbReference>
<evidence type="ECO:0000313" key="4">
    <source>
        <dbReference type="EMBL" id="SNS44884.1"/>
    </source>
</evidence>
<dbReference type="PROSITE" id="PS50994">
    <property type="entry name" value="INTEGRASE"/>
    <property type="match status" value="1"/>
</dbReference>
<dbReference type="InterPro" id="IPR012337">
    <property type="entry name" value="RNaseH-like_sf"/>
</dbReference>
<keyword evidence="4" id="KW-0238">DNA-binding</keyword>
<protein>
    <submittedName>
        <fullName evidence="4">Mu DNA-binding domain-containing protein</fullName>
    </submittedName>
</protein>
<dbReference type="OrthoDB" id="5287589at2"/>
<feature type="domain" description="HTH Mu-type" evidence="3">
    <location>
        <begin position="9"/>
        <end position="80"/>
    </location>
</feature>
<dbReference type="Gene3D" id="1.10.10.60">
    <property type="entry name" value="Homeodomain-like"/>
    <property type="match status" value="2"/>
</dbReference>
<dbReference type="Pfam" id="PF02914">
    <property type="entry name" value="DDE_2"/>
    <property type="match status" value="1"/>
</dbReference>
<dbReference type="InterPro" id="IPR009057">
    <property type="entry name" value="Homeodomain-like_sf"/>
</dbReference>
<dbReference type="GO" id="GO:0006313">
    <property type="term" value="P:DNA transposition"/>
    <property type="evidence" value="ECO:0007669"/>
    <property type="project" value="InterPro"/>
</dbReference>
<dbReference type="InterPro" id="IPR009004">
    <property type="entry name" value="Transposase_Mu_C"/>
</dbReference>